<evidence type="ECO:0000256" key="1">
    <source>
        <dbReference type="SAM" id="MobiDB-lite"/>
    </source>
</evidence>
<keyword evidence="3" id="KW-1185">Reference proteome</keyword>
<dbReference type="RefSeq" id="WP_143248897.1">
    <property type="nucleotide sequence ID" value="NZ_MWWV01000009.1"/>
</dbReference>
<name>A0A261FDQ1_9BIFI</name>
<dbReference type="Proteomes" id="UP000216444">
    <property type="component" value="Unassembled WGS sequence"/>
</dbReference>
<feature type="compositionally biased region" description="Polar residues" evidence="1">
    <location>
        <begin position="270"/>
        <end position="279"/>
    </location>
</feature>
<reference evidence="2 3" key="1">
    <citation type="journal article" date="2017" name="BMC Genomics">
        <title>Comparative genomic and phylogenomic analyses of the Bifidobacteriaceae family.</title>
        <authorList>
            <person name="Lugli G.A."/>
            <person name="Milani C."/>
            <person name="Turroni F."/>
            <person name="Duranti S."/>
            <person name="Mancabelli L."/>
            <person name="Mangifesta M."/>
            <person name="Ferrario C."/>
            <person name="Modesto M."/>
            <person name="Mattarelli P."/>
            <person name="Jiri K."/>
            <person name="van Sinderen D."/>
            <person name="Ventura M."/>
        </authorList>
    </citation>
    <scope>NUCLEOTIDE SEQUENCE [LARGE SCALE GENOMIC DNA]</scope>
    <source>
        <strain evidence="2 3">DSM 100201</strain>
    </source>
</reference>
<dbReference type="EMBL" id="MWWV01000009">
    <property type="protein sequence ID" value="OZG57284.1"/>
    <property type="molecule type" value="Genomic_DNA"/>
</dbReference>
<proteinExistence type="predicted"/>
<gene>
    <name evidence="2" type="ORF">BTIS_1378</name>
</gene>
<sequence>MGIATREGPSLVRSKDVTGCMALNRLIRMGVLTRLDNTCGYRNDYANTLIGRAMIVEPMIPYGATAAGKLALWVWVGGRFPTCFDLVSTSHYRARVHGRDVHVHNRRMMTNQVMRLAELKITSPIRTACDLACMAPAERQGCDVNRMIIELIQRYSIDPDQCLDTLWCNQRWPRHSLGITTFMALKNRRESWDVSYARQGEGPDSDSGSGSGSGRRTAPDATAGMIGVVTNTTTARPSPVGRGAERGDAHNVRPANGRPVGDYGPARRTGVSTRSAGSA</sequence>
<evidence type="ECO:0000313" key="2">
    <source>
        <dbReference type="EMBL" id="OZG57284.1"/>
    </source>
</evidence>
<protein>
    <submittedName>
        <fullName evidence="2">Uncharacterized protein</fullName>
    </submittedName>
</protein>
<dbReference type="AlphaFoldDB" id="A0A261FDQ1"/>
<feature type="region of interest" description="Disordered" evidence="1">
    <location>
        <begin position="197"/>
        <end position="279"/>
    </location>
</feature>
<comment type="caution">
    <text evidence="2">The sequence shown here is derived from an EMBL/GenBank/DDBJ whole genome shotgun (WGS) entry which is preliminary data.</text>
</comment>
<organism evidence="2 3">
    <name type="scientific">Bifidobacterium tissieri</name>
    <dbReference type="NCBI Taxonomy" id="1630162"/>
    <lineage>
        <taxon>Bacteria</taxon>
        <taxon>Bacillati</taxon>
        <taxon>Actinomycetota</taxon>
        <taxon>Actinomycetes</taxon>
        <taxon>Bifidobacteriales</taxon>
        <taxon>Bifidobacteriaceae</taxon>
        <taxon>Bifidobacterium</taxon>
    </lineage>
</organism>
<accession>A0A261FDQ1</accession>
<evidence type="ECO:0000313" key="3">
    <source>
        <dbReference type="Proteomes" id="UP000216444"/>
    </source>
</evidence>